<proteinExistence type="predicted"/>
<gene>
    <name evidence="1" type="ORF">TUM18999_50270</name>
    <name evidence="2" type="ORF">TUM20286_01800</name>
</gene>
<evidence type="ECO:0000313" key="2">
    <source>
        <dbReference type="EMBL" id="GJN50428.1"/>
    </source>
</evidence>
<evidence type="ECO:0008006" key="5">
    <source>
        <dbReference type="Google" id="ProtNLM"/>
    </source>
</evidence>
<evidence type="ECO:0000313" key="4">
    <source>
        <dbReference type="Proteomes" id="UP001054892"/>
    </source>
</evidence>
<dbReference type="PROSITE" id="PS51257">
    <property type="entry name" value="PROKAR_LIPOPROTEIN"/>
    <property type="match status" value="1"/>
</dbReference>
<evidence type="ECO:0000313" key="3">
    <source>
        <dbReference type="Proteomes" id="UP000509383"/>
    </source>
</evidence>
<name>A0A6J4EC38_9PSED</name>
<sequence length="118" mass="12776">MQGRLAVPILATTILTGCHAYMTVESTIDPQLFEHSHCEFFMRSSTGLKSSSEITQPVFVDGMLTPPDEDMYTVRVDCKAPDGTLLASRQEITTLGGYGASTLYMGLISDTQDAPAQP</sequence>
<dbReference type="EMBL" id="BQKM01000001">
    <property type="protein sequence ID" value="GJN50428.1"/>
    <property type="molecule type" value="Genomic_DNA"/>
</dbReference>
<dbReference type="Proteomes" id="UP001054892">
    <property type="component" value="Unassembled WGS sequence"/>
</dbReference>
<dbReference type="AlphaFoldDB" id="A0A6J4EC38"/>
<dbReference type="EMBL" id="AP023189">
    <property type="protein sequence ID" value="BCG26836.1"/>
    <property type="molecule type" value="Genomic_DNA"/>
</dbReference>
<dbReference type="KEGG" id="ptw:TUM18999_50270"/>
<accession>A0A6J4EC38</accession>
<protein>
    <recommendedName>
        <fullName evidence="5">Lipoprotein</fullName>
    </recommendedName>
</protein>
<reference evidence="1 3" key="1">
    <citation type="submission" date="2020-05" db="EMBL/GenBank/DDBJ databases">
        <title>Characterization of novel class B3 metallo-beta-lactamase from novel Pseudomonas species.</title>
        <authorList>
            <person name="Yamada K."/>
            <person name="Aoki K."/>
            <person name="Ishii Y."/>
        </authorList>
    </citation>
    <scope>NUCLEOTIDE SEQUENCE [LARGE SCALE GENOMIC DNA]</scope>
    <source>
        <strain evidence="1 3">TUM18999</strain>
        <strain evidence="2 4">TUM20286</strain>
    </source>
</reference>
<evidence type="ECO:0000313" key="1">
    <source>
        <dbReference type="EMBL" id="BCG26836.1"/>
    </source>
</evidence>
<keyword evidence="4" id="KW-1185">Reference proteome</keyword>
<dbReference type="Proteomes" id="UP000509383">
    <property type="component" value="Chromosome"/>
</dbReference>
<organism evidence="1 3">
    <name type="scientific">Pseudomonas tohonis</name>
    <dbReference type="NCBI Taxonomy" id="2725477"/>
    <lineage>
        <taxon>Bacteria</taxon>
        <taxon>Pseudomonadati</taxon>
        <taxon>Pseudomonadota</taxon>
        <taxon>Gammaproteobacteria</taxon>
        <taxon>Pseudomonadales</taxon>
        <taxon>Pseudomonadaceae</taxon>
        <taxon>Pseudomonas</taxon>
    </lineage>
</organism>